<keyword evidence="4 10" id="KW-0812">Transmembrane</keyword>
<dbReference type="InterPro" id="IPR039426">
    <property type="entry name" value="TonB-dep_rcpt-like"/>
</dbReference>
<dbReference type="GeneID" id="77848152"/>
<dbReference type="NCBIfam" id="TIGR04056">
    <property type="entry name" value="OMP_RagA_SusC"/>
    <property type="match status" value="1"/>
</dbReference>
<dbReference type="Pfam" id="PF00593">
    <property type="entry name" value="TonB_dep_Rec_b-barrel"/>
    <property type="match status" value="1"/>
</dbReference>
<dbReference type="PANTHER" id="PTHR30069">
    <property type="entry name" value="TONB-DEPENDENT OUTER MEMBRANE RECEPTOR"/>
    <property type="match status" value="1"/>
</dbReference>
<dbReference type="STRING" id="742726.HMPREF9448_00839"/>
<evidence type="ECO:0000256" key="6">
    <source>
        <dbReference type="ARBA" id="ARBA00023077"/>
    </source>
</evidence>
<feature type="domain" description="TonB-dependent receptor plug" evidence="14">
    <location>
        <begin position="114"/>
        <end position="226"/>
    </location>
</feature>
<accession>K0XBG5</accession>
<keyword evidence="9 10" id="KW-0998">Cell outer membrane</keyword>
<dbReference type="SUPFAM" id="SSF49464">
    <property type="entry name" value="Carboxypeptidase regulatory domain-like"/>
    <property type="match status" value="1"/>
</dbReference>
<dbReference type="SUPFAM" id="SSF56935">
    <property type="entry name" value="Porins"/>
    <property type="match status" value="1"/>
</dbReference>
<dbReference type="eggNOG" id="COG4771">
    <property type="taxonomic scope" value="Bacteria"/>
</dbReference>
<dbReference type="OrthoDB" id="9768177at2"/>
<keyword evidence="5 12" id="KW-0732">Signal</keyword>
<dbReference type="GO" id="GO:0044718">
    <property type="term" value="P:siderophore transmembrane transport"/>
    <property type="evidence" value="ECO:0007669"/>
    <property type="project" value="TreeGrafter"/>
</dbReference>
<organism evidence="15 16">
    <name type="scientific">Barnesiella intestinihominis YIT 11860</name>
    <dbReference type="NCBI Taxonomy" id="742726"/>
    <lineage>
        <taxon>Bacteria</taxon>
        <taxon>Pseudomonadati</taxon>
        <taxon>Bacteroidota</taxon>
        <taxon>Bacteroidia</taxon>
        <taxon>Bacteroidales</taxon>
        <taxon>Barnesiellaceae</taxon>
        <taxon>Barnesiella</taxon>
    </lineage>
</organism>
<dbReference type="PATRIC" id="fig|742726.3.peg.902"/>
<dbReference type="InterPro" id="IPR012910">
    <property type="entry name" value="Plug_dom"/>
</dbReference>
<dbReference type="InterPro" id="IPR037066">
    <property type="entry name" value="Plug_dom_sf"/>
</dbReference>
<dbReference type="RefSeq" id="WP_008861333.1">
    <property type="nucleotide sequence ID" value="NZ_JH815203.1"/>
</dbReference>
<comment type="subcellular location">
    <subcellularLocation>
        <location evidence="1 10">Cell outer membrane</location>
        <topology evidence="1 10">Multi-pass membrane protein</topology>
    </subcellularLocation>
</comment>
<keyword evidence="7 10" id="KW-0472">Membrane</keyword>
<name>K0XBG5_9BACT</name>
<dbReference type="InterPro" id="IPR000531">
    <property type="entry name" value="Beta-barrel_TonB"/>
</dbReference>
<feature type="signal peptide" evidence="12">
    <location>
        <begin position="1"/>
        <end position="19"/>
    </location>
</feature>
<evidence type="ECO:0000313" key="16">
    <source>
        <dbReference type="Proteomes" id="UP000006044"/>
    </source>
</evidence>
<evidence type="ECO:0000259" key="13">
    <source>
        <dbReference type="Pfam" id="PF00593"/>
    </source>
</evidence>
<dbReference type="Gene3D" id="2.40.170.20">
    <property type="entry name" value="TonB-dependent receptor, beta-barrel domain"/>
    <property type="match status" value="1"/>
</dbReference>
<sequence>MRRQVLLLLFSLFAIVGFAQQRTVTGTVVSAEDGLPVIGASIHVKGSSQGATTDLDGKYSIKVNENASLTFSYVGMQPKTVQVGNQSVINVTLTSSSTQLDEVVVTAMGIREEKKKLNFAVQSLNADEVTAGQSANFVNSLQGKIAGVQVSGSGGSPNSSSQIIIRAISSINSGQNNEPLFIIDGMPMRGGGSSAGDINPNDIENMTVLKGAAASALYGSEAANGVILITTKSGKTGQIVVNGSASVQIDNSVRIPKIQQKYAPGNLGFYKENSVSGGWGPLLKEGERTYDNVGNFLGTGLYQKYDVNASGGTDKFTAYASFNYTSTDGVVPEDYKNRMGALLKATFTPSKWVKINASLNYIDTKSRSFGNSMSSIYTWPINNDMRVYKTPLGKPVYSIEDGGRYDNWNALTDADKIAAGVSPYWGRYEDGGETQSSRTILNGSIEWTPIKDLTFTGKIAYDKGYTTSDAYAKPRFDKDELDESVISKYLYKFGSYKFEPSRSELLTIQGLATYKVDLFKDFSMNLLAGAEIMINKSYEATMAGQEFVLEGDYYSFNNTNTENWLKTGDYPISYFRSKKNKYGYFGELRFDYKGIAQLSGTARYDGSSTLKQAEKSSYFYPSVTAGLIFSELFHISNDWFSYGKIRGNWAQVGKDATPNKFTKAYREASTFPDGGYSVDPTASYAITLEPEMTKSWEIGADLRFFDSRTRLDVAYYSTTVNNQIVTVRVSPSSGTILQVRNEGSIENHGVEATLSQDILRSKDFEWTANLNFGLNRGVVKSLPEDVSEIQGTQFSDIYTTAYLNGSTTGISGKDYMRAPDGQILIDEDGYPIINPAKSVYIGNREPDFLMGLSSTFRWKDLTVSFLLDGRVGGDVYNGTARSLFTNGMHKSLENYRNREVVVKGVVAQPDGTYVQNNKPIILNQTNLNTYFYGVSSNFIEDGSYLRLSYVTVGYDFTRFLKKGNPYIKGLRASITGRNLFLLTKYSGSDPQISTSAAYGTGTMGIDNMSIPATRSFNFTINATF</sequence>
<protein>
    <submittedName>
        <fullName evidence="15">SusC/RagA family TonB-linked outer membrane protein</fullName>
    </submittedName>
</protein>
<evidence type="ECO:0000256" key="2">
    <source>
        <dbReference type="ARBA" id="ARBA00022448"/>
    </source>
</evidence>
<dbReference type="Pfam" id="PF13715">
    <property type="entry name" value="CarbopepD_reg_2"/>
    <property type="match status" value="1"/>
</dbReference>
<dbReference type="InterPro" id="IPR008969">
    <property type="entry name" value="CarboxyPept-like_regulatory"/>
</dbReference>
<dbReference type="InterPro" id="IPR023996">
    <property type="entry name" value="TonB-dep_OMP_SusC/RagA"/>
</dbReference>
<evidence type="ECO:0000259" key="14">
    <source>
        <dbReference type="Pfam" id="PF07715"/>
    </source>
</evidence>
<evidence type="ECO:0000256" key="9">
    <source>
        <dbReference type="ARBA" id="ARBA00023237"/>
    </source>
</evidence>
<dbReference type="Gene3D" id="2.170.130.10">
    <property type="entry name" value="TonB-dependent receptor, plug domain"/>
    <property type="match status" value="1"/>
</dbReference>
<dbReference type="AlphaFoldDB" id="K0XBG5"/>
<keyword evidence="3 10" id="KW-1134">Transmembrane beta strand</keyword>
<evidence type="ECO:0000256" key="4">
    <source>
        <dbReference type="ARBA" id="ARBA00022692"/>
    </source>
</evidence>
<dbReference type="PROSITE" id="PS52016">
    <property type="entry name" value="TONB_DEPENDENT_REC_3"/>
    <property type="match status" value="1"/>
</dbReference>
<comment type="caution">
    <text evidence="15">The sequence shown here is derived from an EMBL/GenBank/DDBJ whole genome shotgun (WGS) entry which is preliminary data.</text>
</comment>
<evidence type="ECO:0000256" key="7">
    <source>
        <dbReference type="ARBA" id="ARBA00023136"/>
    </source>
</evidence>
<evidence type="ECO:0000256" key="10">
    <source>
        <dbReference type="PROSITE-ProRule" id="PRU01360"/>
    </source>
</evidence>
<proteinExistence type="inferred from homology"/>
<comment type="similarity">
    <text evidence="10 11">Belongs to the TonB-dependent receptor family.</text>
</comment>
<gene>
    <name evidence="15" type="ORF">HMPREF9448_00839</name>
</gene>
<feature type="domain" description="TonB-dependent receptor-like beta-barrel" evidence="13">
    <location>
        <begin position="406"/>
        <end position="802"/>
    </location>
</feature>
<evidence type="ECO:0000256" key="12">
    <source>
        <dbReference type="SAM" id="SignalP"/>
    </source>
</evidence>
<dbReference type="Proteomes" id="UP000006044">
    <property type="component" value="Unassembled WGS sequence"/>
</dbReference>
<dbReference type="Pfam" id="PF07715">
    <property type="entry name" value="Plug"/>
    <property type="match status" value="1"/>
</dbReference>
<dbReference type="EMBL" id="ADLE01000007">
    <property type="protein sequence ID" value="EJZ65109.1"/>
    <property type="molecule type" value="Genomic_DNA"/>
</dbReference>
<dbReference type="HOGENOM" id="CLU_004317_2_1_10"/>
<dbReference type="FunFam" id="2.60.40.1120:FF:000003">
    <property type="entry name" value="Outer membrane protein Omp121"/>
    <property type="match status" value="1"/>
</dbReference>
<dbReference type="InterPro" id="IPR023997">
    <property type="entry name" value="TonB-dep_OMP_SusC/RagA_CS"/>
</dbReference>
<keyword evidence="16" id="KW-1185">Reference proteome</keyword>
<dbReference type="NCBIfam" id="TIGR04057">
    <property type="entry name" value="SusC_RagA_signa"/>
    <property type="match status" value="1"/>
</dbReference>
<dbReference type="Gene3D" id="2.60.40.1120">
    <property type="entry name" value="Carboxypeptidase-like, regulatory domain"/>
    <property type="match status" value="1"/>
</dbReference>
<dbReference type="PANTHER" id="PTHR30069:SF29">
    <property type="entry name" value="HEMOGLOBIN AND HEMOGLOBIN-HAPTOGLOBIN-BINDING PROTEIN 1-RELATED"/>
    <property type="match status" value="1"/>
</dbReference>
<keyword evidence="6 11" id="KW-0798">TonB box</keyword>
<evidence type="ECO:0000256" key="8">
    <source>
        <dbReference type="ARBA" id="ARBA00023170"/>
    </source>
</evidence>
<evidence type="ECO:0000256" key="1">
    <source>
        <dbReference type="ARBA" id="ARBA00004571"/>
    </source>
</evidence>
<keyword evidence="8" id="KW-0675">Receptor</keyword>
<reference evidence="15 16" key="1">
    <citation type="submission" date="2012-08" db="EMBL/GenBank/DDBJ databases">
        <title>The Genome Sequence of Barnesiella intestinihominis YIT 11860.</title>
        <authorList>
            <consortium name="The Broad Institute Genome Sequencing Platform"/>
            <person name="Earl A."/>
            <person name="Ward D."/>
            <person name="Feldgarden M."/>
            <person name="Gevers D."/>
            <person name="Morotomi M."/>
            <person name="Walker B."/>
            <person name="Young S.K."/>
            <person name="Zeng Q."/>
            <person name="Gargeya S."/>
            <person name="Fitzgerald M."/>
            <person name="Haas B."/>
            <person name="Abouelleil A."/>
            <person name="Alvarado L."/>
            <person name="Arachchi H.M."/>
            <person name="Berlin A.M."/>
            <person name="Chapman S.B."/>
            <person name="Goldberg J."/>
            <person name="Griggs A."/>
            <person name="Gujja S."/>
            <person name="Hansen M."/>
            <person name="Howarth C."/>
            <person name="Imamovic A."/>
            <person name="Larimer J."/>
            <person name="McCowen C."/>
            <person name="Montmayeur A."/>
            <person name="Murphy C."/>
            <person name="Neiman D."/>
            <person name="Pearson M."/>
            <person name="Priest M."/>
            <person name="Roberts A."/>
            <person name="Saif S."/>
            <person name="Shea T."/>
            <person name="Sisk P."/>
            <person name="Sykes S."/>
            <person name="Wortman J."/>
            <person name="Nusbaum C."/>
            <person name="Birren B."/>
        </authorList>
    </citation>
    <scope>NUCLEOTIDE SEQUENCE [LARGE SCALE GENOMIC DNA]</scope>
    <source>
        <strain evidence="15 16">YIT 11860</strain>
    </source>
</reference>
<evidence type="ECO:0000256" key="3">
    <source>
        <dbReference type="ARBA" id="ARBA00022452"/>
    </source>
</evidence>
<dbReference type="GO" id="GO:0015344">
    <property type="term" value="F:siderophore uptake transmembrane transporter activity"/>
    <property type="evidence" value="ECO:0007669"/>
    <property type="project" value="TreeGrafter"/>
</dbReference>
<evidence type="ECO:0000256" key="11">
    <source>
        <dbReference type="RuleBase" id="RU003357"/>
    </source>
</evidence>
<dbReference type="GO" id="GO:0009279">
    <property type="term" value="C:cell outer membrane"/>
    <property type="evidence" value="ECO:0007669"/>
    <property type="project" value="UniProtKB-SubCell"/>
</dbReference>
<evidence type="ECO:0000313" key="15">
    <source>
        <dbReference type="EMBL" id="EJZ65109.1"/>
    </source>
</evidence>
<keyword evidence="2 10" id="KW-0813">Transport</keyword>
<feature type="chain" id="PRO_5003841010" evidence="12">
    <location>
        <begin position="20"/>
        <end position="1024"/>
    </location>
</feature>
<dbReference type="InterPro" id="IPR036942">
    <property type="entry name" value="Beta-barrel_TonB_sf"/>
</dbReference>
<evidence type="ECO:0000256" key="5">
    <source>
        <dbReference type="ARBA" id="ARBA00022729"/>
    </source>
</evidence>